<dbReference type="AlphaFoldDB" id="A0A6M1T015"/>
<organism evidence="1 2">
    <name type="scientific">Fodinibius halophilus</name>
    <dbReference type="NCBI Taxonomy" id="1736908"/>
    <lineage>
        <taxon>Bacteria</taxon>
        <taxon>Pseudomonadati</taxon>
        <taxon>Balneolota</taxon>
        <taxon>Balneolia</taxon>
        <taxon>Balneolales</taxon>
        <taxon>Balneolaceae</taxon>
        <taxon>Fodinibius</taxon>
    </lineage>
</organism>
<dbReference type="Proteomes" id="UP000479132">
    <property type="component" value="Unassembled WGS sequence"/>
</dbReference>
<gene>
    <name evidence="1" type="ORF">G3569_02880</name>
</gene>
<protein>
    <submittedName>
        <fullName evidence="1">6-bladed beta-propeller</fullName>
    </submittedName>
</protein>
<reference evidence="1 2" key="1">
    <citation type="submission" date="2020-02" db="EMBL/GenBank/DDBJ databases">
        <title>Aliifodinibius halophilus 2W32, complete genome.</title>
        <authorList>
            <person name="Li Y."/>
            <person name="Wu S."/>
        </authorList>
    </citation>
    <scope>NUCLEOTIDE SEQUENCE [LARGE SCALE GENOMIC DNA]</scope>
    <source>
        <strain evidence="1 2">2W32</strain>
    </source>
</reference>
<dbReference type="Gene3D" id="2.120.10.30">
    <property type="entry name" value="TolB, C-terminal domain"/>
    <property type="match status" value="1"/>
</dbReference>
<sequence length="378" mass="43238">MRTKISVIIVFFLIVSCGSPDDPYAGEYIELSFEERLTFGQPDSLSKSTIHYARDLRLGPAGRIYVADAGVSKIKVYSPEGKLVNSFGKRGRGPGELTGIKGFAVTDSTVLVWDKNIQRMSIFGLDGQLRTVRNFEGLPSPMYLYPFRNSYLALHGDGHYGNQFSKTRLGHIYSSDFSDRKKDFLILDEVNEHFEDISQLLLTRFGNILIQDNQKFLFIPIIYNGNIYEYSKNSSSWGKEHSYKGLNQQLPYSIVENGNERKPDGRISSVNISKDIQFIAHNMSRGLLKYNGYLFHFTFSDIDDKRVLGVEVYDENVSPIGYSPIKSIPISNERDNYLSWSVEEVDENGNFYFLQRNDKGMQVRVMQVNHEDLERLSE</sequence>
<name>A0A6M1T015_9BACT</name>
<dbReference type="SUPFAM" id="SSF101898">
    <property type="entry name" value="NHL repeat"/>
    <property type="match status" value="1"/>
</dbReference>
<dbReference type="EMBL" id="JAALLS010000002">
    <property type="protein sequence ID" value="NGP87287.1"/>
    <property type="molecule type" value="Genomic_DNA"/>
</dbReference>
<keyword evidence="2" id="KW-1185">Reference proteome</keyword>
<dbReference type="RefSeq" id="WP_165265891.1">
    <property type="nucleotide sequence ID" value="NZ_JAALLS010000002.1"/>
</dbReference>
<evidence type="ECO:0000313" key="1">
    <source>
        <dbReference type="EMBL" id="NGP87287.1"/>
    </source>
</evidence>
<comment type="caution">
    <text evidence="1">The sequence shown here is derived from an EMBL/GenBank/DDBJ whole genome shotgun (WGS) entry which is preliminary data.</text>
</comment>
<dbReference type="Pfam" id="PF17170">
    <property type="entry name" value="DUF5128"/>
    <property type="match status" value="1"/>
</dbReference>
<proteinExistence type="predicted"/>
<accession>A0A6M1T015</accession>
<dbReference type="InterPro" id="IPR011042">
    <property type="entry name" value="6-blade_b-propeller_TolB-like"/>
</dbReference>
<dbReference type="PROSITE" id="PS51257">
    <property type="entry name" value="PROKAR_LIPOPROTEIN"/>
    <property type="match status" value="1"/>
</dbReference>
<evidence type="ECO:0000313" key="2">
    <source>
        <dbReference type="Proteomes" id="UP000479132"/>
    </source>
</evidence>